<dbReference type="PRINTS" id="PR00344">
    <property type="entry name" value="BCTRLSENSOR"/>
</dbReference>
<dbReference type="EC" id="2.7.13.3" evidence="2"/>
<dbReference type="EMBL" id="MDET01000059">
    <property type="protein sequence ID" value="OQM73356.1"/>
    <property type="molecule type" value="Genomic_DNA"/>
</dbReference>
<evidence type="ECO:0000256" key="2">
    <source>
        <dbReference type="ARBA" id="ARBA00012438"/>
    </source>
</evidence>
<dbReference type="OrthoDB" id="9785691at2"/>
<keyword evidence="10" id="KW-1185">Reference proteome</keyword>
<dbReference type="PROSITE" id="PS50109">
    <property type="entry name" value="HIS_KIN"/>
    <property type="match status" value="1"/>
</dbReference>
<dbReference type="InterPro" id="IPR005467">
    <property type="entry name" value="His_kinase_dom"/>
</dbReference>
<evidence type="ECO:0000256" key="7">
    <source>
        <dbReference type="SAM" id="Phobius"/>
    </source>
</evidence>
<dbReference type="InterPro" id="IPR036890">
    <property type="entry name" value="HATPase_C_sf"/>
</dbReference>
<dbReference type="InterPro" id="IPR050980">
    <property type="entry name" value="2C_sensor_his_kinase"/>
</dbReference>
<dbReference type="PANTHER" id="PTHR44936:SF9">
    <property type="entry name" value="SENSOR PROTEIN CREC"/>
    <property type="match status" value="1"/>
</dbReference>
<feature type="transmembrane region" description="Helical" evidence="7">
    <location>
        <begin position="12"/>
        <end position="30"/>
    </location>
</feature>
<dbReference type="RefSeq" id="WP_080921667.1">
    <property type="nucleotide sequence ID" value="NZ_MDET01000059.1"/>
</dbReference>
<evidence type="ECO:0000256" key="5">
    <source>
        <dbReference type="ARBA" id="ARBA00022777"/>
    </source>
</evidence>
<protein>
    <recommendedName>
        <fullName evidence="2">histidine kinase</fullName>
        <ecNumber evidence="2">2.7.13.3</ecNumber>
    </recommendedName>
</protein>
<keyword evidence="7" id="KW-0812">Transmembrane</keyword>
<evidence type="ECO:0000256" key="6">
    <source>
        <dbReference type="ARBA" id="ARBA00023012"/>
    </source>
</evidence>
<dbReference type="Proteomes" id="UP000191905">
    <property type="component" value="Unassembled WGS sequence"/>
</dbReference>
<keyword evidence="4" id="KW-0808">Transferase</keyword>
<reference evidence="9 10" key="1">
    <citation type="journal article" date="2016" name="Int. J. Syst. Evol. Microbiol.">
        <title>Pseudaminobacter manganicus sp. nov., isolated from sludge of a manganese mine.</title>
        <authorList>
            <person name="Li J."/>
            <person name="Huang J."/>
            <person name="Liao S."/>
            <person name="Wang G."/>
        </authorList>
    </citation>
    <scope>NUCLEOTIDE SEQUENCE [LARGE SCALE GENOMIC DNA]</scope>
    <source>
        <strain evidence="9 10">JH-7</strain>
    </source>
</reference>
<dbReference type="GO" id="GO:0004673">
    <property type="term" value="F:protein histidine kinase activity"/>
    <property type="evidence" value="ECO:0007669"/>
    <property type="project" value="UniProtKB-EC"/>
</dbReference>
<keyword evidence="6" id="KW-0902">Two-component regulatory system</keyword>
<evidence type="ECO:0000259" key="8">
    <source>
        <dbReference type="PROSITE" id="PS50109"/>
    </source>
</evidence>
<keyword evidence="5" id="KW-0418">Kinase</keyword>
<evidence type="ECO:0000256" key="3">
    <source>
        <dbReference type="ARBA" id="ARBA00022553"/>
    </source>
</evidence>
<comment type="catalytic activity">
    <reaction evidence="1">
        <text>ATP + protein L-histidine = ADP + protein N-phospho-L-histidine.</text>
        <dbReference type="EC" id="2.7.13.3"/>
    </reaction>
</comment>
<name>A0A1V8RJS0_9HYPH</name>
<dbReference type="InterPro" id="IPR004358">
    <property type="entry name" value="Sig_transdc_His_kin-like_C"/>
</dbReference>
<feature type="transmembrane region" description="Helical" evidence="7">
    <location>
        <begin position="176"/>
        <end position="198"/>
    </location>
</feature>
<dbReference type="AlphaFoldDB" id="A0A1V8RJS0"/>
<evidence type="ECO:0000313" key="10">
    <source>
        <dbReference type="Proteomes" id="UP000191905"/>
    </source>
</evidence>
<organism evidence="9 10">
    <name type="scientific">Manganibacter manganicus</name>
    <dbReference type="NCBI Taxonomy" id="1873176"/>
    <lineage>
        <taxon>Bacteria</taxon>
        <taxon>Pseudomonadati</taxon>
        <taxon>Pseudomonadota</taxon>
        <taxon>Alphaproteobacteria</taxon>
        <taxon>Hyphomicrobiales</taxon>
        <taxon>Phyllobacteriaceae</taxon>
        <taxon>Manganibacter</taxon>
    </lineage>
</organism>
<gene>
    <name evidence="9" type="ORF">BFN67_08605</name>
</gene>
<proteinExistence type="predicted"/>
<evidence type="ECO:0000256" key="1">
    <source>
        <dbReference type="ARBA" id="ARBA00000085"/>
    </source>
</evidence>
<dbReference type="SMART" id="SM00387">
    <property type="entry name" value="HATPase_c"/>
    <property type="match status" value="1"/>
</dbReference>
<dbReference type="Gene3D" id="3.30.565.10">
    <property type="entry name" value="Histidine kinase-like ATPase, C-terminal domain"/>
    <property type="match status" value="1"/>
</dbReference>
<feature type="domain" description="Histidine kinase" evidence="8">
    <location>
        <begin position="212"/>
        <end position="416"/>
    </location>
</feature>
<keyword evidence="7" id="KW-1133">Transmembrane helix</keyword>
<dbReference type="Pfam" id="PF02518">
    <property type="entry name" value="HATPase_c"/>
    <property type="match status" value="1"/>
</dbReference>
<keyword evidence="3" id="KW-0597">Phosphoprotein</keyword>
<accession>A0A1V8RJS0</accession>
<keyword evidence="7" id="KW-0472">Membrane</keyword>
<evidence type="ECO:0000256" key="4">
    <source>
        <dbReference type="ARBA" id="ARBA00022679"/>
    </source>
</evidence>
<evidence type="ECO:0000313" key="9">
    <source>
        <dbReference type="EMBL" id="OQM73356.1"/>
    </source>
</evidence>
<dbReference type="PANTHER" id="PTHR44936">
    <property type="entry name" value="SENSOR PROTEIN CREC"/>
    <property type="match status" value="1"/>
</dbReference>
<dbReference type="SUPFAM" id="SSF55874">
    <property type="entry name" value="ATPase domain of HSP90 chaperone/DNA topoisomerase II/histidine kinase"/>
    <property type="match status" value="1"/>
</dbReference>
<sequence>MSLPFPESIRTALPYVFLAGAIGLSGWTFFRSEQYRAESNRIFSETYEVQWRTTQIREYLTRLDGDLRLTAVTRQLEPDLGHNLTLLSTNVAQLLRLDYVEKFLGERDAKLLEEVEKDLRLHVCPLVDGGTDVDSAMTTVADSKEKMYQISGAAVAHTSTLAEAAHIASAASRNRLVFGAALAIATLCYAILHMRYVYARRRDQHQQSFSALYAHMTRSPVTALRLFLGHLDPTQMSDPEMLIDAKKAVGQLEAVTDGMKSLAYSGTDTRKAAFSVVLDQLSTDGCELEVDATAEARACVVPLAPVRVMLSELLKNAEVALLGRNYGLVRITAAVHRHKLTKTRTLTVEIKDNGVGMAVEVARQAFEPLFTTRAGSHAGLGLPACAQMAAALKGKLKIASKPGSGTSVQIAIPVNA</sequence>
<dbReference type="STRING" id="1873176.BFN67_08605"/>
<dbReference type="InterPro" id="IPR003594">
    <property type="entry name" value="HATPase_dom"/>
</dbReference>
<comment type="caution">
    <text evidence="9">The sequence shown here is derived from an EMBL/GenBank/DDBJ whole genome shotgun (WGS) entry which is preliminary data.</text>
</comment>
<dbReference type="GO" id="GO:0000160">
    <property type="term" value="P:phosphorelay signal transduction system"/>
    <property type="evidence" value="ECO:0007669"/>
    <property type="project" value="UniProtKB-KW"/>
</dbReference>